<protein>
    <submittedName>
        <fullName evidence="2">Uncharacterized protein</fullName>
    </submittedName>
</protein>
<organism evidence="2 3">
    <name type="scientific">Corynebacterium kalidii</name>
    <dbReference type="NCBI Taxonomy" id="2931982"/>
    <lineage>
        <taxon>Bacteria</taxon>
        <taxon>Bacillati</taxon>
        <taxon>Actinomycetota</taxon>
        <taxon>Actinomycetes</taxon>
        <taxon>Mycobacteriales</taxon>
        <taxon>Corynebacteriaceae</taxon>
        <taxon>Corynebacterium</taxon>
    </lineage>
</organism>
<gene>
    <name evidence="2" type="ORF">MUN33_00760</name>
</gene>
<reference evidence="2" key="1">
    <citation type="submission" date="2022-04" db="EMBL/GenBank/DDBJ databases">
        <title>Corynebacterium kalidii LD5P10.</title>
        <authorList>
            <person name="Sun J.Q."/>
        </authorList>
    </citation>
    <scope>NUCLEOTIDE SEQUENCE</scope>
    <source>
        <strain evidence="2">LD5P10</strain>
    </source>
</reference>
<dbReference type="AlphaFoldDB" id="A0A9X1WF24"/>
<keyword evidence="1" id="KW-1133">Transmembrane helix</keyword>
<evidence type="ECO:0000313" key="2">
    <source>
        <dbReference type="EMBL" id="MCJ7857253.1"/>
    </source>
</evidence>
<feature type="transmembrane region" description="Helical" evidence="1">
    <location>
        <begin position="181"/>
        <end position="198"/>
    </location>
</feature>
<proteinExistence type="predicted"/>
<evidence type="ECO:0000256" key="1">
    <source>
        <dbReference type="SAM" id="Phobius"/>
    </source>
</evidence>
<evidence type="ECO:0000313" key="3">
    <source>
        <dbReference type="Proteomes" id="UP001139207"/>
    </source>
</evidence>
<feature type="transmembrane region" description="Helical" evidence="1">
    <location>
        <begin position="274"/>
        <end position="299"/>
    </location>
</feature>
<feature type="transmembrane region" description="Helical" evidence="1">
    <location>
        <begin position="210"/>
        <end position="230"/>
    </location>
</feature>
<keyword evidence="1" id="KW-0472">Membrane</keyword>
<feature type="transmembrane region" description="Helical" evidence="1">
    <location>
        <begin position="236"/>
        <end position="253"/>
    </location>
</feature>
<feature type="transmembrane region" description="Helical" evidence="1">
    <location>
        <begin position="158"/>
        <end position="175"/>
    </location>
</feature>
<feature type="transmembrane region" description="Helical" evidence="1">
    <location>
        <begin position="67"/>
        <end position="89"/>
    </location>
</feature>
<dbReference type="Proteomes" id="UP001139207">
    <property type="component" value="Unassembled WGS sequence"/>
</dbReference>
<accession>A0A9X1WF24</accession>
<dbReference type="EMBL" id="JALIEA010000006">
    <property type="protein sequence ID" value="MCJ7857253.1"/>
    <property type="molecule type" value="Genomic_DNA"/>
</dbReference>
<keyword evidence="1" id="KW-0812">Transmembrane</keyword>
<name>A0A9X1WF24_9CORY</name>
<sequence>MIVVRVVCAVVALVLLTAVAERMLPLRAVERDRWEWGHRPRGTFPGIDTVGVRQVGAFGVTGILTGYLLAGIPGAVVTGVLVAALRWVAGVRHARRLPRMLDDGITRAMFSASPMLFDSESAANIYAAGWLRNATVRARPVRGPVLPTVMVRRICRRSYIPALLAVVTLLGIVAAPGSAPVTRTVVLVLWAVLASAAWRATALGVPGETLWRWAVLGVLTVAGVGAQWLLGVPASPLVFAVLAALAIVSGALHRGRPRTNDDFTVIEDGITGGVPVGMLGYWCAGWIAVIPAVLAAVLAA</sequence>
<comment type="caution">
    <text evidence="2">The sequence shown here is derived from an EMBL/GenBank/DDBJ whole genome shotgun (WGS) entry which is preliminary data.</text>
</comment>
<dbReference type="RefSeq" id="WP_244803000.1">
    <property type="nucleotide sequence ID" value="NZ_JALIEA010000006.1"/>
</dbReference>
<keyword evidence="3" id="KW-1185">Reference proteome</keyword>